<evidence type="ECO:0000256" key="1">
    <source>
        <dbReference type="SAM" id="Phobius"/>
    </source>
</evidence>
<protein>
    <recommendedName>
        <fullName evidence="2">DUF4097 domain-containing protein</fullName>
    </recommendedName>
</protein>
<accession>A0A920D1K2</accession>
<gene>
    <name evidence="3" type="ORF">J40TS1_53300</name>
</gene>
<feature type="transmembrane region" description="Helical" evidence="1">
    <location>
        <begin position="35"/>
        <end position="56"/>
    </location>
</feature>
<name>A0A920D1K2_9BACL</name>
<sequence length="523" mass="59015">MDSVRVGRRIWLIAILSIILPGLGHWLVGKWDKAIFIISSFLFHVTLAYTLLHMVVIEQPVSVAYLMLIIPYHYFYAIFNSLQALQDRYSYISPVMLWLSSGFLIAAAALWLPFDVLYPYKQAIIKLYPSALLICTAAYFLLHLRKRNNGKLYLIRISAALSLLLLMILLLLQETVPIQWRNWLLAVPFILLIELALIVLYRYSREVKSGYRLDSWGVIVTVLLAASTYVVVQYSHYPAQLLESFHAPTIDEEQLDGEYGYRYELPPVKVPTTDFASLQLRHLNGYVSISSSDDVEEMTIFPVLYVNSDNEQEALEVKEQSNIDVSFEQKISIVTSLPRYRLNQYPRMNLKVVLPRQQRFLRDADVRVEHGAISIRDLVLTGALEVESNTAAIQLNSLIGAIKANTKSGSIYMNKMVGAITAQSKKGDITIIAPARSVAATSLNGDIEVQTKQLQGDISLNATVGNIKLELPKQADYELSAKVSFGYINSGQSLHNQLKELKYRGGAAIYSVELYASHYILLK</sequence>
<feature type="domain" description="DUF4097" evidence="2">
    <location>
        <begin position="268"/>
        <end position="435"/>
    </location>
</feature>
<comment type="caution">
    <text evidence="3">The sequence shown here is derived from an EMBL/GenBank/DDBJ whole genome shotgun (WGS) entry which is preliminary data.</text>
</comment>
<feature type="transmembrane region" description="Helical" evidence="1">
    <location>
        <begin position="123"/>
        <end position="141"/>
    </location>
</feature>
<keyword evidence="1" id="KW-1133">Transmembrane helix</keyword>
<dbReference type="Proteomes" id="UP000683139">
    <property type="component" value="Unassembled WGS sequence"/>
</dbReference>
<feature type="transmembrane region" description="Helical" evidence="1">
    <location>
        <begin position="6"/>
        <end position="28"/>
    </location>
</feature>
<dbReference type="Pfam" id="PF13349">
    <property type="entry name" value="DUF4097"/>
    <property type="match status" value="2"/>
</dbReference>
<keyword evidence="1" id="KW-0812">Transmembrane</keyword>
<feature type="transmembrane region" description="Helical" evidence="1">
    <location>
        <begin position="62"/>
        <end position="79"/>
    </location>
</feature>
<dbReference type="RefSeq" id="WP_213520664.1">
    <property type="nucleotide sequence ID" value="NZ_BOSE01000019.1"/>
</dbReference>
<organism evidence="3 4">
    <name type="scientific">Paenibacillus montaniterrae</name>
    <dbReference type="NCBI Taxonomy" id="429341"/>
    <lineage>
        <taxon>Bacteria</taxon>
        <taxon>Bacillati</taxon>
        <taxon>Bacillota</taxon>
        <taxon>Bacilli</taxon>
        <taxon>Bacillales</taxon>
        <taxon>Paenibacillaceae</taxon>
        <taxon>Paenibacillus</taxon>
    </lineage>
</organism>
<proteinExistence type="predicted"/>
<evidence type="ECO:0000313" key="3">
    <source>
        <dbReference type="EMBL" id="GIP19688.1"/>
    </source>
</evidence>
<feature type="transmembrane region" description="Helical" evidence="1">
    <location>
        <begin position="91"/>
        <end position="111"/>
    </location>
</feature>
<dbReference type="InterPro" id="IPR025164">
    <property type="entry name" value="Toastrack_DUF4097"/>
</dbReference>
<feature type="domain" description="DUF4097" evidence="2">
    <location>
        <begin position="438"/>
        <end position="500"/>
    </location>
</feature>
<evidence type="ECO:0000259" key="2">
    <source>
        <dbReference type="Pfam" id="PF13349"/>
    </source>
</evidence>
<feature type="transmembrane region" description="Helical" evidence="1">
    <location>
        <begin position="153"/>
        <end position="171"/>
    </location>
</feature>
<keyword evidence="1" id="KW-0472">Membrane</keyword>
<dbReference type="EMBL" id="BOSE01000019">
    <property type="protein sequence ID" value="GIP19688.1"/>
    <property type="molecule type" value="Genomic_DNA"/>
</dbReference>
<feature type="transmembrane region" description="Helical" evidence="1">
    <location>
        <begin position="213"/>
        <end position="232"/>
    </location>
</feature>
<dbReference type="AlphaFoldDB" id="A0A920D1K2"/>
<keyword evidence="4" id="KW-1185">Reference proteome</keyword>
<reference evidence="3" key="1">
    <citation type="submission" date="2021-03" db="EMBL/GenBank/DDBJ databases">
        <title>Antimicrobial resistance genes in bacteria isolated from Japanese honey, and their potential for conferring macrolide and lincosamide resistance in the American foulbrood pathogen Paenibacillus larvae.</title>
        <authorList>
            <person name="Okamoto M."/>
            <person name="Kumagai M."/>
            <person name="Kanamori H."/>
            <person name="Takamatsu D."/>
        </authorList>
    </citation>
    <scope>NUCLEOTIDE SEQUENCE</scope>
    <source>
        <strain evidence="3">J40TS1</strain>
    </source>
</reference>
<evidence type="ECO:0000313" key="4">
    <source>
        <dbReference type="Proteomes" id="UP000683139"/>
    </source>
</evidence>
<feature type="transmembrane region" description="Helical" evidence="1">
    <location>
        <begin position="183"/>
        <end position="201"/>
    </location>
</feature>